<dbReference type="RefSeq" id="WP_064802069.1">
    <property type="nucleotide sequence ID" value="NZ_CP016022.1"/>
</dbReference>
<evidence type="ECO:0000313" key="3">
    <source>
        <dbReference type="Proteomes" id="UP000078572"/>
    </source>
</evidence>
<accession>A0A191ZU43</accession>
<name>A0A191ZU43_9RALS</name>
<gene>
    <name evidence="2" type="ORF">A9Y76_03640</name>
</gene>
<dbReference type="Pfam" id="PF13681">
    <property type="entry name" value="PilX"/>
    <property type="match status" value="1"/>
</dbReference>
<feature type="domain" description="PilX/PilW C-terminal" evidence="1">
    <location>
        <begin position="140"/>
        <end position="197"/>
    </location>
</feature>
<reference evidence="3" key="1">
    <citation type="submission" date="2016-06" db="EMBL/GenBank/DDBJ databases">
        <authorList>
            <person name="Xu Y."/>
            <person name="Nagy A."/>
            <person name="Yan X."/>
            <person name="Kim S.W."/>
            <person name="Haley B."/>
            <person name="Liu N.T."/>
            <person name="Nou X."/>
        </authorList>
    </citation>
    <scope>NUCLEOTIDE SEQUENCE [LARGE SCALE GENOMIC DNA]</scope>
    <source>
        <strain evidence="3">ATCC 49129</strain>
    </source>
</reference>
<organism evidence="2 3">
    <name type="scientific">Ralstonia insidiosa</name>
    <dbReference type="NCBI Taxonomy" id="190721"/>
    <lineage>
        <taxon>Bacteria</taxon>
        <taxon>Pseudomonadati</taxon>
        <taxon>Pseudomonadota</taxon>
        <taxon>Betaproteobacteria</taxon>
        <taxon>Burkholderiales</taxon>
        <taxon>Burkholderiaceae</taxon>
        <taxon>Ralstonia</taxon>
    </lineage>
</organism>
<protein>
    <recommendedName>
        <fullName evidence="1">PilX/PilW C-terminal domain-containing protein</fullName>
    </recommendedName>
</protein>
<evidence type="ECO:0000259" key="1">
    <source>
        <dbReference type="Pfam" id="PF13681"/>
    </source>
</evidence>
<dbReference type="InterPro" id="IPR045584">
    <property type="entry name" value="Pilin-like"/>
</dbReference>
<proteinExistence type="predicted"/>
<dbReference type="Proteomes" id="UP000078572">
    <property type="component" value="Chromosome 1"/>
</dbReference>
<dbReference type="EMBL" id="CP016022">
    <property type="protein sequence ID" value="ANJ71623.1"/>
    <property type="molecule type" value="Genomic_DNA"/>
</dbReference>
<dbReference type="InterPro" id="IPR025205">
    <property type="entry name" value="PilX/PilW_C"/>
</dbReference>
<keyword evidence="3" id="KW-1185">Reference proteome</keyword>
<dbReference type="SUPFAM" id="SSF54523">
    <property type="entry name" value="Pili subunits"/>
    <property type="match status" value="1"/>
</dbReference>
<sequence>MLIPHTRQHGFSIIAVTGALIIIGLLMMAALHMVQDHRRRATLSADRALALQEAETALTEAECQLAIATRTPSYSACRAPISNAHITEEDLVMLAGFTPGSCGNRKGLCWPLEGQSAQSLAKLLDTSTDAFVLRKLSTMGQRRPPQGARYVIEPIPDTQPGQWIQAGTASLPTLFRITAVGFGVDPGINVVLQTVYRPQANTQ</sequence>
<dbReference type="OrthoDB" id="5405962at2"/>
<evidence type="ECO:0000313" key="2">
    <source>
        <dbReference type="EMBL" id="ANJ71623.1"/>
    </source>
</evidence>
<dbReference type="GeneID" id="61525101"/>
<dbReference type="AlphaFoldDB" id="A0A191ZU43"/>